<dbReference type="EMBL" id="JACDTQ010001582">
    <property type="protein sequence ID" value="KAF5921820.1"/>
    <property type="molecule type" value="Genomic_DNA"/>
</dbReference>
<accession>A0A7J7F1B9</accession>
<evidence type="ECO:0000313" key="2">
    <source>
        <dbReference type="Proteomes" id="UP000551758"/>
    </source>
</evidence>
<comment type="caution">
    <text evidence="1">The sequence shown here is derived from an EMBL/GenBank/DDBJ whole genome shotgun (WGS) entry which is preliminary data.</text>
</comment>
<dbReference type="AlphaFoldDB" id="A0A7J7F1B9"/>
<sequence>MISVDFGEIKLVLLIGDGIANVYGPRTPRQTLSQKFQLMKFCCLRADLLDDIIDGKGPVGSKIHRRLDFKSHWEHSPMSMQTTIKFVNSLELIGCGQLKLDIGDKLSEHQYLLTLLLTRQV</sequence>
<evidence type="ECO:0000313" key="1">
    <source>
        <dbReference type="EMBL" id="KAF5921820.1"/>
    </source>
</evidence>
<name>A0A7J7F1B9_DICBM</name>
<dbReference type="Proteomes" id="UP000551758">
    <property type="component" value="Unassembled WGS sequence"/>
</dbReference>
<proteinExistence type="predicted"/>
<reference evidence="1 2" key="1">
    <citation type="journal article" date="2020" name="Mol. Biol. Evol.">
        <title>Interspecific Gene Flow and the Evolution of Specialization in Black and White Rhinoceros.</title>
        <authorList>
            <person name="Moodley Y."/>
            <person name="Westbury M.V."/>
            <person name="Russo I.M."/>
            <person name="Gopalakrishnan S."/>
            <person name="Rakotoarivelo A."/>
            <person name="Olsen R.A."/>
            <person name="Prost S."/>
            <person name="Tunstall T."/>
            <person name="Ryder O.A."/>
            <person name="Dalen L."/>
            <person name="Bruford M.W."/>
        </authorList>
    </citation>
    <scope>NUCLEOTIDE SEQUENCE [LARGE SCALE GENOMIC DNA]</scope>
    <source>
        <strain evidence="1">SBR-YM</strain>
        <tissue evidence="1">Skin</tissue>
    </source>
</reference>
<keyword evidence="2" id="KW-1185">Reference proteome</keyword>
<organism evidence="1 2">
    <name type="scientific">Diceros bicornis minor</name>
    <name type="common">South-central black rhinoceros</name>
    <dbReference type="NCBI Taxonomy" id="77932"/>
    <lineage>
        <taxon>Eukaryota</taxon>
        <taxon>Metazoa</taxon>
        <taxon>Chordata</taxon>
        <taxon>Craniata</taxon>
        <taxon>Vertebrata</taxon>
        <taxon>Euteleostomi</taxon>
        <taxon>Mammalia</taxon>
        <taxon>Eutheria</taxon>
        <taxon>Laurasiatheria</taxon>
        <taxon>Perissodactyla</taxon>
        <taxon>Rhinocerotidae</taxon>
        <taxon>Diceros</taxon>
    </lineage>
</organism>
<protein>
    <submittedName>
        <fullName evidence="1">Uncharacterized protein</fullName>
    </submittedName>
</protein>
<gene>
    <name evidence="1" type="ORF">HPG69_012994</name>
</gene>